<proteinExistence type="predicted"/>
<reference evidence="1 2" key="1">
    <citation type="submission" date="2016-12" db="EMBL/GenBank/DDBJ databases">
        <title>Draft genome sequence of Fusarium oxysporum causing rot on Narcissus.</title>
        <authorList>
            <person name="Armitage A.D."/>
            <person name="Taylor A."/>
            <person name="Clarkson J.P."/>
            <person name="Harrison R.J."/>
            <person name="Jackson A.C."/>
        </authorList>
    </citation>
    <scope>NUCLEOTIDE SEQUENCE [LARGE SCALE GENOMIC DNA]</scope>
    <source>
        <strain evidence="1 2">N139</strain>
    </source>
</reference>
<sequence>RLDDESHLNDAVNYILSAGRAWREVSGYGPGDSGGRRHHGPPQVEFEIQEARSYFKAPAASQLLFDHP</sequence>
<evidence type="ECO:0000313" key="1">
    <source>
        <dbReference type="EMBL" id="RYC76622.1"/>
    </source>
</evidence>
<protein>
    <submittedName>
        <fullName evidence="1">Uncharacterized protein</fullName>
    </submittedName>
</protein>
<feature type="non-terminal residue" evidence="1">
    <location>
        <position position="1"/>
    </location>
</feature>
<name>A0A4Q2URT0_FUSOX</name>
<accession>A0A4Q2URT0</accession>
<dbReference type="Proteomes" id="UP000290540">
    <property type="component" value="Unassembled WGS sequence"/>
</dbReference>
<gene>
    <name evidence="1" type="ORF">BFJ63_vAg20501</name>
</gene>
<comment type="caution">
    <text evidence="1">The sequence shown here is derived from an EMBL/GenBank/DDBJ whole genome shotgun (WGS) entry which is preliminary data.</text>
</comment>
<dbReference type="EMBL" id="MQTW01004254">
    <property type="protein sequence ID" value="RYC76622.1"/>
    <property type="molecule type" value="Genomic_DNA"/>
</dbReference>
<organism evidence="1 2">
    <name type="scientific">Fusarium oxysporum f. sp. narcissi</name>
    <dbReference type="NCBI Taxonomy" id="451672"/>
    <lineage>
        <taxon>Eukaryota</taxon>
        <taxon>Fungi</taxon>
        <taxon>Dikarya</taxon>
        <taxon>Ascomycota</taxon>
        <taxon>Pezizomycotina</taxon>
        <taxon>Sordariomycetes</taxon>
        <taxon>Hypocreomycetidae</taxon>
        <taxon>Hypocreales</taxon>
        <taxon>Nectriaceae</taxon>
        <taxon>Fusarium</taxon>
        <taxon>Fusarium oxysporum species complex</taxon>
    </lineage>
</organism>
<dbReference type="AlphaFoldDB" id="A0A4Q2URT0"/>
<evidence type="ECO:0000313" key="2">
    <source>
        <dbReference type="Proteomes" id="UP000290540"/>
    </source>
</evidence>